<dbReference type="EMBL" id="CP018025">
    <property type="protein sequence ID" value="APD92282.1"/>
    <property type="molecule type" value="Genomic_DNA"/>
</dbReference>
<protein>
    <submittedName>
        <fullName evidence="1">Uncharacterized protein</fullName>
    </submittedName>
</protein>
<gene>
    <name evidence="1" type="ORF">BM524_20465</name>
</gene>
<dbReference type="InterPro" id="IPR046250">
    <property type="entry name" value="DUF6283"/>
</dbReference>
<proteinExistence type="predicted"/>
<dbReference type="Pfam" id="PF19800">
    <property type="entry name" value="DUF6283"/>
    <property type="match status" value="1"/>
</dbReference>
<name>A0AAC9NU82_9ALTE</name>
<dbReference type="Proteomes" id="UP000182101">
    <property type="component" value="Plasmid pAMCP48-600"/>
</dbReference>
<organism evidence="1 2">
    <name type="scientific">Alteromonas mediterranea</name>
    <dbReference type="NCBI Taxonomy" id="314275"/>
    <lineage>
        <taxon>Bacteria</taxon>
        <taxon>Pseudomonadati</taxon>
        <taxon>Pseudomonadota</taxon>
        <taxon>Gammaproteobacteria</taxon>
        <taxon>Alteromonadales</taxon>
        <taxon>Alteromonadaceae</taxon>
        <taxon>Alteromonas/Salinimonas group</taxon>
        <taxon>Alteromonas</taxon>
    </lineage>
</organism>
<evidence type="ECO:0000313" key="2">
    <source>
        <dbReference type="Proteomes" id="UP000182101"/>
    </source>
</evidence>
<reference evidence="1 2" key="1">
    <citation type="submission" date="2016-11" db="EMBL/GenBank/DDBJ databases">
        <title>Networking in microbes: conjugative elements and plasmids in the genus Alteromonas.</title>
        <authorList>
            <person name="Lopez-Perez M."/>
            <person name="Ramon-Marco N."/>
            <person name="Rodriguez-Valera F."/>
        </authorList>
    </citation>
    <scope>NUCLEOTIDE SEQUENCE [LARGE SCALE GENOMIC DNA]</scope>
    <source>
        <strain evidence="1 2">CP48</strain>
        <plasmid evidence="2">pamcp48-600</plasmid>
    </source>
</reference>
<accession>A0AAC9NU82</accession>
<keyword evidence="1" id="KW-0614">Plasmid</keyword>
<dbReference type="AlphaFoldDB" id="A0AAC9NU82"/>
<geneLocation type="plasmid" evidence="2">
    <name>pamcp48-600</name>
</geneLocation>
<sequence length="139" mass="15288">MKSLKKTAADKNHQVVSVSSNEDAQYMKKPCQTCPWRKDAVGVFPAEAFRISANTSYDMSKRTFGCHSTGVERPKTCAGFLLKRATHNLSVRLGIVKGIYDLDRVSDNGLDLFPNYKAMAIANGVSPDDNSLTLSRTDV</sequence>
<evidence type="ECO:0000313" key="1">
    <source>
        <dbReference type="EMBL" id="APD92282.1"/>
    </source>
</evidence>